<reference evidence="2" key="1">
    <citation type="journal article" date="2019" name="Int. J. Syst. Evol. Microbiol.">
        <title>The Global Catalogue of Microorganisms (GCM) 10K type strain sequencing project: providing services to taxonomists for standard genome sequencing and annotation.</title>
        <authorList>
            <consortium name="The Broad Institute Genomics Platform"/>
            <consortium name="The Broad Institute Genome Sequencing Center for Infectious Disease"/>
            <person name="Wu L."/>
            <person name="Ma J."/>
        </authorList>
    </citation>
    <scope>NUCLEOTIDE SEQUENCE [LARGE SCALE GENOMIC DNA]</scope>
    <source>
        <strain evidence="2">CECT 7706</strain>
    </source>
</reference>
<dbReference type="Proteomes" id="UP001236663">
    <property type="component" value="Unassembled WGS sequence"/>
</dbReference>
<dbReference type="PROSITE" id="PS51257">
    <property type="entry name" value="PROKAR_LIPOPROTEIN"/>
    <property type="match status" value="1"/>
</dbReference>
<evidence type="ECO:0000313" key="1">
    <source>
        <dbReference type="EMBL" id="MDN3687001.1"/>
    </source>
</evidence>
<proteinExistence type="predicted"/>
<sequence length="181" mass="20570">MEPKLISLGLILMIIACNTKQQEDSVSSGEEKKSELRSERSEVYDPSEAIWKYDFNQQTEEFEVTQLRGVDRNSLTGEVLEKIVNKTWPKVQIKFIRTSNDTAFISIPDSQVLTQQMGSAGAESFMVSTTYSFTELHGINHVSFDFKEGDHGIPGVYDRNSWNKNKNPLKTIVDEKATKQE</sequence>
<protein>
    <recommendedName>
        <fullName evidence="3">Lipoprotein</fullName>
    </recommendedName>
</protein>
<dbReference type="EMBL" id="JAUFQS010000004">
    <property type="protein sequence ID" value="MDN3687001.1"/>
    <property type="molecule type" value="Genomic_DNA"/>
</dbReference>
<dbReference type="RefSeq" id="WP_163383895.1">
    <property type="nucleotide sequence ID" value="NZ_JAUFQS010000004.1"/>
</dbReference>
<evidence type="ECO:0008006" key="3">
    <source>
        <dbReference type="Google" id="ProtNLM"/>
    </source>
</evidence>
<keyword evidence="2" id="KW-1185">Reference proteome</keyword>
<gene>
    <name evidence="1" type="ORF">QWZ15_04100</name>
</gene>
<name>A0ABT8C5N5_9BACT</name>
<comment type="caution">
    <text evidence="1">The sequence shown here is derived from an EMBL/GenBank/DDBJ whole genome shotgun (WGS) entry which is preliminary data.</text>
</comment>
<organism evidence="1 2">
    <name type="scientific">Cyclobacterium jeungdonense</name>
    <dbReference type="NCBI Taxonomy" id="708087"/>
    <lineage>
        <taxon>Bacteria</taxon>
        <taxon>Pseudomonadati</taxon>
        <taxon>Bacteroidota</taxon>
        <taxon>Cytophagia</taxon>
        <taxon>Cytophagales</taxon>
        <taxon>Cyclobacteriaceae</taxon>
        <taxon>Cyclobacterium</taxon>
    </lineage>
</organism>
<evidence type="ECO:0000313" key="2">
    <source>
        <dbReference type="Proteomes" id="UP001236663"/>
    </source>
</evidence>
<accession>A0ABT8C5N5</accession>